<keyword evidence="1" id="KW-0403">Intermediate filament</keyword>
<keyword evidence="2 3" id="KW-0175">Coiled coil</keyword>
<dbReference type="Pfam" id="PF00038">
    <property type="entry name" value="Filament"/>
    <property type="match status" value="1"/>
</dbReference>
<reference evidence="5 6" key="1">
    <citation type="submission" date="2021-06" db="EMBL/GenBank/DDBJ databases">
        <authorList>
            <person name="Palmer J.M."/>
        </authorList>
    </citation>
    <scope>NUCLEOTIDE SEQUENCE [LARGE SCALE GENOMIC DNA]</scope>
    <source>
        <strain evidence="5 6">GA_2019</strain>
        <tissue evidence="5">Muscle</tissue>
    </source>
</reference>
<sequence>KRGLENSLGDARHWHDVELQNLGSVVAKLEAELNDVRSEIEQQRHDYDVLLSNRQRLEQDISLYHGILDGEENRFLLCGAMQ</sequence>
<dbReference type="PROSITE" id="PS51842">
    <property type="entry name" value="IF_ROD_2"/>
    <property type="match status" value="1"/>
</dbReference>
<dbReference type="InterPro" id="IPR002957">
    <property type="entry name" value="Keratin_I"/>
</dbReference>
<proteinExistence type="predicted"/>
<protein>
    <submittedName>
        <fullName evidence="5">Phakinin</fullName>
    </submittedName>
</protein>
<name>A0ABV0NSU6_9TELE</name>
<dbReference type="PANTHER" id="PTHR23239:SF32">
    <property type="entry name" value="PHAKININ"/>
    <property type="match status" value="1"/>
</dbReference>
<evidence type="ECO:0000256" key="2">
    <source>
        <dbReference type="ARBA" id="ARBA00023054"/>
    </source>
</evidence>
<accession>A0ABV0NSU6</accession>
<gene>
    <name evidence="5" type="primary">BFSP2</name>
    <name evidence="5" type="ORF">GOODEAATRI_033757</name>
</gene>
<dbReference type="EMBL" id="JAHRIO010047371">
    <property type="protein sequence ID" value="MEQ2173608.1"/>
    <property type="molecule type" value="Genomic_DNA"/>
</dbReference>
<feature type="domain" description="IF rod" evidence="4">
    <location>
        <begin position="1"/>
        <end position="75"/>
    </location>
</feature>
<comment type="caution">
    <text evidence="5">The sequence shown here is derived from an EMBL/GenBank/DDBJ whole genome shotgun (WGS) entry which is preliminary data.</text>
</comment>
<organism evidence="5 6">
    <name type="scientific">Goodea atripinnis</name>
    <dbReference type="NCBI Taxonomy" id="208336"/>
    <lineage>
        <taxon>Eukaryota</taxon>
        <taxon>Metazoa</taxon>
        <taxon>Chordata</taxon>
        <taxon>Craniata</taxon>
        <taxon>Vertebrata</taxon>
        <taxon>Euteleostomi</taxon>
        <taxon>Actinopterygii</taxon>
        <taxon>Neopterygii</taxon>
        <taxon>Teleostei</taxon>
        <taxon>Neoteleostei</taxon>
        <taxon>Acanthomorphata</taxon>
        <taxon>Ovalentaria</taxon>
        <taxon>Atherinomorphae</taxon>
        <taxon>Cyprinodontiformes</taxon>
        <taxon>Goodeidae</taxon>
        <taxon>Goodea</taxon>
    </lineage>
</organism>
<dbReference type="InterPro" id="IPR039008">
    <property type="entry name" value="IF_rod_dom"/>
</dbReference>
<evidence type="ECO:0000259" key="4">
    <source>
        <dbReference type="PROSITE" id="PS51842"/>
    </source>
</evidence>
<evidence type="ECO:0000256" key="1">
    <source>
        <dbReference type="ARBA" id="ARBA00022754"/>
    </source>
</evidence>
<evidence type="ECO:0000313" key="5">
    <source>
        <dbReference type="EMBL" id="MEQ2173608.1"/>
    </source>
</evidence>
<dbReference type="PANTHER" id="PTHR23239">
    <property type="entry name" value="INTERMEDIATE FILAMENT"/>
    <property type="match status" value="1"/>
</dbReference>
<feature type="coiled-coil region" evidence="3">
    <location>
        <begin position="19"/>
        <end position="60"/>
    </location>
</feature>
<dbReference type="Proteomes" id="UP001476798">
    <property type="component" value="Unassembled WGS sequence"/>
</dbReference>
<evidence type="ECO:0000256" key="3">
    <source>
        <dbReference type="SAM" id="Coils"/>
    </source>
</evidence>
<evidence type="ECO:0000313" key="6">
    <source>
        <dbReference type="Proteomes" id="UP001476798"/>
    </source>
</evidence>
<keyword evidence="6" id="KW-1185">Reference proteome</keyword>
<dbReference type="SUPFAM" id="SSF64593">
    <property type="entry name" value="Intermediate filament protein, coiled coil region"/>
    <property type="match status" value="1"/>
</dbReference>
<feature type="non-terminal residue" evidence="5">
    <location>
        <position position="1"/>
    </location>
</feature>
<dbReference type="Gene3D" id="1.20.5.170">
    <property type="match status" value="1"/>
</dbReference>